<dbReference type="Proteomes" id="UP000176778">
    <property type="component" value="Unassembled WGS sequence"/>
</dbReference>
<organism evidence="11 12">
    <name type="scientific">Candidatus Woesebacteria bacterium RBG_13_46_13</name>
    <dbReference type="NCBI Taxonomy" id="1802479"/>
    <lineage>
        <taxon>Bacteria</taxon>
        <taxon>Candidatus Woeseibacteriota</taxon>
    </lineage>
</organism>
<dbReference type="Pfam" id="PF00085">
    <property type="entry name" value="Thioredoxin"/>
    <property type="match status" value="1"/>
</dbReference>
<evidence type="ECO:0000256" key="3">
    <source>
        <dbReference type="ARBA" id="ARBA00022982"/>
    </source>
</evidence>
<feature type="domain" description="Thioredoxin" evidence="10">
    <location>
        <begin position="1"/>
        <end position="107"/>
    </location>
</feature>
<evidence type="ECO:0000259" key="10">
    <source>
        <dbReference type="PROSITE" id="PS51352"/>
    </source>
</evidence>
<feature type="active site" description="Nucleophile" evidence="8">
    <location>
        <position position="31"/>
    </location>
</feature>
<dbReference type="AlphaFoldDB" id="A0A1F7X5V6"/>
<dbReference type="PANTHER" id="PTHR45663:SF11">
    <property type="entry name" value="GEO12009P1"/>
    <property type="match status" value="1"/>
</dbReference>
<evidence type="ECO:0000256" key="2">
    <source>
        <dbReference type="ARBA" id="ARBA00022448"/>
    </source>
</evidence>
<sequence>MATFDTSEKDFEEKVIKGATPVLVDFWASWCGPCKMAEPVLEELSDEYKGKIGIAKLNVDENPAIAQKFGVMSIPTTILFKEGKELDRQVGFAGKQAFADLLKKGVS</sequence>
<dbReference type="PANTHER" id="PTHR45663">
    <property type="entry name" value="GEO12009P1"/>
    <property type="match status" value="1"/>
</dbReference>
<evidence type="ECO:0000256" key="6">
    <source>
        <dbReference type="NCBIfam" id="TIGR01068"/>
    </source>
</evidence>
<name>A0A1F7X5V6_9BACT</name>
<evidence type="ECO:0000313" key="12">
    <source>
        <dbReference type="Proteomes" id="UP000176778"/>
    </source>
</evidence>
<evidence type="ECO:0000256" key="8">
    <source>
        <dbReference type="PIRSR" id="PIRSR000077-1"/>
    </source>
</evidence>
<feature type="site" description="Contributes to redox potential value" evidence="8">
    <location>
        <position position="33"/>
    </location>
</feature>
<keyword evidence="4 9" id="KW-1015">Disulfide bond</keyword>
<dbReference type="PRINTS" id="PR00421">
    <property type="entry name" value="THIOREDOXIN"/>
</dbReference>
<dbReference type="InterPro" id="IPR013766">
    <property type="entry name" value="Thioredoxin_domain"/>
</dbReference>
<evidence type="ECO:0000256" key="1">
    <source>
        <dbReference type="ARBA" id="ARBA00008987"/>
    </source>
</evidence>
<dbReference type="PIRSF" id="PIRSF000077">
    <property type="entry name" value="Thioredoxin"/>
    <property type="match status" value="1"/>
</dbReference>
<gene>
    <name evidence="11" type="ORF">A2Y68_01375</name>
</gene>
<dbReference type="InterPro" id="IPR036249">
    <property type="entry name" value="Thioredoxin-like_sf"/>
</dbReference>
<dbReference type="InterPro" id="IPR005746">
    <property type="entry name" value="Thioredoxin"/>
</dbReference>
<dbReference type="GO" id="GO:0015035">
    <property type="term" value="F:protein-disulfide reductase activity"/>
    <property type="evidence" value="ECO:0007669"/>
    <property type="project" value="UniProtKB-UniRule"/>
</dbReference>
<dbReference type="STRING" id="1802479.A2Y68_01375"/>
<comment type="caution">
    <text evidence="11">The sequence shown here is derived from an EMBL/GenBank/DDBJ whole genome shotgun (WGS) entry which is preliminary data.</text>
</comment>
<dbReference type="SUPFAM" id="SSF52833">
    <property type="entry name" value="Thioredoxin-like"/>
    <property type="match status" value="1"/>
</dbReference>
<dbReference type="PROSITE" id="PS51352">
    <property type="entry name" value="THIOREDOXIN_2"/>
    <property type="match status" value="1"/>
</dbReference>
<evidence type="ECO:0000256" key="5">
    <source>
        <dbReference type="ARBA" id="ARBA00023284"/>
    </source>
</evidence>
<keyword evidence="2" id="KW-0813">Transport</keyword>
<keyword evidence="5 9" id="KW-0676">Redox-active center</keyword>
<evidence type="ECO:0000256" key="7">
    <source>
        <dbReference type="PIRNR" id="PIRNR000077"/>
    </source>
</evidence>
<feature type="site" description="Contributes to redox potential value" evidence="8">
    <location>
        <position position="32"/>
    </location>
</feature>
<keyword evidence="3" id="KW-0249">Electron transport</keyword>
<comment type="similarity">
    <text evidence="1 7">Belongs to the thioredoxin family.</text>
</comment>
<protein>
    <recommendedName>
        <fullName evidence="6 7">Thioredoxin</fullName>
    </recommendedName>
</protein>
<reference evidence="11 12" key="1">
    <citation type="journal article" date="2016" name="Nat. Commun.">
        <title>Thousands of microbial genomes shed light on interconnected biogeochemical processes in an aquifer system.</title>
        <authorList>
            <person name="Anantharaman K."/>
            <person name="Brown C.T."/>
            <person name="Hug L.A."/>
            <person name="Sharon I."/>
            <person name="Castelle C.J."/>
            <person name="Probst A.J."/>
            <person name="Thomas B.C."/>
            <person name="Singh A."/>
            <person name="Wilkins M.J."/>
            <person name="Karaoz U."/>
            <person name="Brodie E.L."/>
            <person name="Williams K.H."/>
            <person name="Hubbard S.S."/>
            <person name="Banfield J.F."/>
        </authorList>
    </citation>
    <scope>NUCLEOTIDE SEQUENCE [LARGE SCALE GENOMIC DNA]</scope>
</reference>
<accession>A0A1F7X5V6</accession>
<dbReference type="GO" id="GO:0005737">
    <property type="term" value="C:cytoplasm"/>
    <property type="evidence" value="ECO:0007669"/>
    <property type="project" value="TreeGrafter"/>
</dbReference>
<evidence type="ECO:0000313" key="11">
    <source>
        <dbReference type="EMBL" id="OGM10079.1"/>
    </source>
</evidence>
<proteinExistence type="inferred from homology"/>
<dbReference type="Gene3D" id="3.40.30.10">
    <property type="entry name" value="Glutaredoxin"/>
    <property type="match status" value="1"/>
</dbReference>
<feature type="disulfide bond" description="Redox-active" evidence="9">
    <location>
        <begin position="31"/>
        <end position="34"/>
    </location>
</feature>
<dbReference type="NCBIfam" id="TIGR01068">
    <property type="entry name" value="thioredoxin"/>
    <property type="match status" value="1"/>
</dbReference>
<evidence type="ECO:0000256" key="9">
    <source>
        <dbReference type="PIRSR" id="PIRSR000077-4"/>
    </source>
</evidence>
<dbReference type="EMBL" id="MGFR01000001">
    <property type="protein sequence ID" value="OGM10079.1"/>
    <property type="molecule type" value="Genomic_DNA"/>
</dbReference>
<evidence type="ECO:0000256" key="4">
    <source>
        <dbReference type="ARBA" id="ARBA00023157"/>
    </source>
</evidence>
<feature type="site" description="Deprotonates C-terminal active site Cys" evidence="8">
    <location>
        <position position="25"/>
    </location>
</feature>
<dbReference type="CDD" id="cd02947">
    <property type="entry name" value="TRX_family"/>
    <property type="match status" value="1"/>
</dbReference>
<dbReference type="FunFam" id="3.40.30.10:FF:000001">
    <property type="entry name" value="Thioredoxin"/>
    <property type="match status" value="1"/>
</dbReference>
<feature type="active site" description="Nucleophile" evidence="8">
    <location>
        <position position="34"/>
    </location>
</feature>